<accession>A0A818PTV0</accession>
<dbReference type="InterPro" id="IPR013517">
    <property type="entry name" value="FG-GAP"/>
</dbReference>
<dbReference type="SUPFAM" id="SSF69318">
    <property type="entry name" value="Integrin alpha N-terminal domain"/>
    <property type="match status" value="3"/>
</dbReference>
<keyword evidence="1" id="KW-0732">Signal</keyword>
<proteinExistence type="predicted"/>
<dbReference type="Pfam" id="PF13517">
    <property type="entry name" value="FG-GAP_3"/>
    <property type="match status" value="5"/>
</dbReference>
<organism evidence="2 3">
    <name type="scientific">Rotaria socialis</name>
    <dbReference type="NCBI Taxonomy" id="392032"/>
    <lineage>
        <taxon>Eukaryota</taxon>
        <taxon>Metazoa</taxon>
        <taxon>Spiralia</taxon>
        <taxon>Gnathifera</taxon>
        <taxon>Rotifera</taxon>
        <taxon>Eurotatoria</taxon>
        <taxon>Bdelloidea</taxon>
        <taxon>Philodinida</taxon>
        <taxon>Philodinidae</taxon>
        <taxon>Rotaria</taxon>
    </lineage>
</organism>
<protein>
    <recommendedName>
        <fullName evidence="4">VCBS repeat-containing protein</fullName>
    </recommendedName>
</protein>
<sequence length="597" mass="63134">MKNEISFAPSVGTRLKNVATSHLNEDDLLDIIVVNEGTDSIGVLLGYGNGTFENQLIFPTGLKSHPDSIAIHDFNKDEQVDIAVINHGTNNFVTLLGKGNGMFENHGSYGASFDFSPVVIGLGDFNNDDYSEIVVAYDNSDHIDIFAQHDIGAFPQRMTYLTDTWSFAVAVSDFNNDSHLDIVVTTAYRNVIDILLGNGNGSFTRVAAYLTGALPESVAVGDFNNDARLDIIVANCGNNTVILFFGSGNGTFPTDITHSTGSLPRSVAVGDFNSDSKLDAVIVNSGSNSVTLLLGSGNGTFPTELTYSTGSLPQSIAVGDFNSDASLDIAVANYGDNTISVLLGYGDGSFTSQIIYASGASPLTVVVGDFNNDTRLDLVLTNQIDGCVSVLLGVINQAFLKAETLITGNGSQPSSVVIADYNNDNKKDIAIANLGTNTIDIFLGNGNSSFTSQKSLLTGSTPKAVAIGDFNNDNIIDIVVANYDSGNVGVFLGCGNGSFLSQKTFTTGSQSYPIEVAVGDFNSDTFVDIIIANYGINTVGILLGYGNGSFTNLKLFSISYASYPFSISVGDFNGDRKLDFVIVNEGSDNLETFLQTC</sequence>
<evidence type="ECO:0008006" key="4">
    <source>
        <dbReference type="Google" id="ProtNLM"/>
    </source>
</evidence>
<evidence type="ECO:0000313" key="2">
    <source>
        <dbReference type="EMBL" id="CAF3626109.1"/>
    </source>
</evidence>
<dbReference type="AlphaFoldDB" id="A0A818PTV0"/>
<evidence type="ECO:0000313" key="3">
    <source>
        <dbReference type="Proteomes" id="UP000663872"/>
    </source>
</evidence>
<dbReference type="InterPro" id="IPR028994">
    <property type="entry name" value="Integrin_alpha_N"/>
</dbReference>
<evidence type="ECO:0000256" key="1">
    <source>
        <dbReference type="ARBA" id="ARBA00022729"/>
    </source>
</evidence>
<comment type="caution">
    <text evidence="2">The sequence shown here is derived from an EMBL/GenBank/DDBJ whole genome shotgun (WGS) entry which is preliminary data.</text>
</comment>
<dbReference type="Gene3D" id="2.130.10.130">
    <property type="entry name" value="Integrin alpha, N-terminal"/>
    <property type="match status" value="1"/>
</dbReference>
<name>A0A818PTV0_9BILA</name>
<reference evidence="2" key="1">
    <citation type="submission" date="2021-02" db="EMBL/GenBank/DDBJ databases">
        <authorList>
            <person name="Nowell W R."/>
        </authorList>
    </citation>
    <scope>NUCLEOTIDE SEQUENCE</scope>
</reference>
<dbReference type="Gene3D" id="2.30.30.100">
    <property type="match status" value="6"/>
</dbReference>
<gene>
    <name evidence="2" type="ORF">GRG538_LOCUS23922</name>
</gene>
<dbReference type="Proteomes" id="UP000663872">
    <property type="component" value="Unassembled WGS sequence"/>
</dbReference>
<dbReference type="EMBL" id="CAJNYT010004012">
    <property type="protein sequence ID" value="CAF3626109.1"/>
    <property type="molecule type" value="Genomic_DNA"/>
</dbReference>
<dbReference type="PANTHER" id="PTHR46580">
    <property type="entry name" value="SENSOR KINASE-RELATED"/>
    <property type="match status" value="1"/>
</dbReference>